<evidence type="ECO:0000313" key="3">
    <source>
        <dbReference type="EMBL" id="CAG2184413.1"/>
    </source>
</evidence>
<evidence type="ECO:0000256" key="1">
    <source>
        <dbReference type="PROSITE-ProRule" id="PRU00024"/>
    </source>
</evidence>
<evidence type="ECO:0000259" key="2">
    <source>
        <dbReference type="PROSITE" id="PS50119"/>
    </source>
</evidence>
<dbReference type="GO" id="GO:0008270">
    <property type="term" value="F:zinc ion binding"/>
    <property type="evidence" value="ECO:0007669"/>
    <property type="project" value="UniProtKB-KW"/>
</dbReference>
<dbReference type="CDD" id="cd19757">
    <property type="entry name" value="Bbox1"/>
    <property type="match status" value="1"/>
</dbReference>
<proteinExistence type="predicted"/>
<dbReference type="InterPro" id="IPR047153">
    <property type="entry name" value="TRIM45/56/19-like"/>
</dbReference>
<sequence length="573" mass="65084">MASITYQQCGICQSLSKAIPASKWCNDCDEALCINCNIHHAVSKATKNHKVADIKIPQFVLHLDQKLKCSVHQTPYELFCGSHKSPCCISCLKTNHETCTGFESIDERIKREIPAIANLLDDLTERLKTIEMFYEKLYAEKEMNMKEIKDSCKSYVKEIKTVRIKVNEVLEKLEKDLLNKLEAIASKHETSIKQLCLEIETNKKRTTELLQGVLTLKNQGYNTHVFIGKNEIQEKVSKEETNVEEFIKMKNLNCTKIILTIDAKIQEITSELRVFGEIKKSAFSSAVPCLIKKQAQTPVFDKQKLILEKVQTVPYEKSQNVEGCAIMPNGKFVCLYIPHYASTDKEQNDGELVHFNNNGSINSSIKVSSWCFDVACITDKKVAVTSTKHPNIIIVSLEYKRVQKTIPTENICYGITCFNQKLYSYGNNEVQIRSLYKDEVKKVNIQKHIQKHGSTGLGDYGFIAVGENRIYLTRGHDTISCYDTKGSFLWEWFNPSLKFIRGITLDNNANLLAIGRDSNSIVVLSPDGKQLCEILEPENMAYPKAIDFDQMNQKLLICDEKGGAKFFSIAYKQ</sequence>
<keyword evidence="4" id="KW-1185">Reference proteome</keyword>
<dbReference type="GO" id="GO:0061630">
    <property type="term" value="F:ubiquitin protein ligase activity"/>
    <property type="evidence" value="ECO:0007669"/>
    <property type="project" value="TreeGrafter"/>
</dbReference>
<dbReference type="SUPFAM" id="SSF57845">
    <property type="entry name" value="B-box zinc-binding domain"/>
    <property type="match status" value="1"/>
</dbReference>
<gene>
    <name evidence="3" type="ORF">MEDL_101</name>
</gene>
<dbReference type="Gene3D" id="2.120.10.30">
    <property type="entry name" value="TolB, C-terminal domain"/>
    <property type="match status" value="1"/>
</dbReference>
<dbReference type="OrthoDB" id="6063707at2759"/>
<keyword evidence="1" id="KW-0479">Metal-binding</keyword>
<dbReference type="Gene3D" id="3.30.160.60">
    <property type="entry name" value="Classic Zinc Finger"/>
    <property type="match status" value="1"/>
</dbReference>
<name>A0A8S3PLQ4_MYTED</name>
<dbReference type="PANTHER" id="PTHR25462:SF229">
    <property type="entry name" value="TRANSCRIPTION INTERMEDIARY FACTOR 1-BETA"/>
    <property type="match status" value="1"/>
</dbReference>
<organism evidence="3 4">
    <name type="scientific">Mytilus edulis</name>
    <name type="common">Blue mussel</name>
    <dbReference type="NCBI Taxonomy" id="6550"/>
    <lineage>
        <taxon>Eukaryota</taxon>
        <taxon>Metazoa</taxon>
        <taxon>Spiralia</taxon>
        <taxon>Lophotrochozoa</taxon>
        <taxon>Mollusca</taxon>
        <taxon>Bivalvia</taxon>
        <taxon>Autobranchia</taxon>
        <taxon>Pteriomorphia</taxon>
        <taxon>Mytilida</taxon>
        <taxon>Mytiloidea</taxon>
        <taxon>Mytilidae</taxon>
        <taxon>Mytilinae</taxon>
        <taxon>Mytilus</taxon>
    </lineage>
</organism>
<dbReference type="GO" id="GO:0006513">
    <property type="term" value="P:protein monoubiquitination"/>
    <property type="evidence" value="ECO:0007669"/>
    <property type="project" value="TreeGrafter"/>
</dbReference>
<dbReference type="PANTHER" id="PTHR25462">
    <property type="entry name" value="BONUS, ISOFORM C-RELATED"/>
    <property type="match status" value="1"/>
</dbReference>
<dbReference type="PROSITE" id="PS50119">
    <property type="entry name" value="ZF_BBOX"/>
    <property type="match status" value="1"/>
</dbReference>
<feature type="domain" description="B box-type" evidence="2">
    <location>
        <begin position="7"/>
        <end position="54"/>
    </location>
</feature>
<reference evidence="3" key="1">
    <citation type="submission" date="2021-03" db="EMBL/GenBank/DDBJ databases">
        <authorList>
            <person name="Bekaert M."/>
        </authorList>
    </citation>
    <scope>NUCLEOTIDE SEQUENCE</scope>
</reference>
<dbReference type="Proteomes" id="UP000683360">
    <property type="component" value="Unassembled WGS sequence"/>
</dbReference>
<keyword evidence="1" id="KW-0863">Zinc-finger</keyword>
<dbReference type="InterPro" id="IPR000315">
    <property type="entry name" value="Znf_B-box"/>
</dbReference>
<dbReference type="InterPro" id="IPR011042">
    <property type="entry name" value="6-blade_b-propeller_TolB-like"/>
</dbReference>
<keyword evidence="1" id="KW-0862">Zinc</keyword>
<dbReference type="AlphaFoldDB" id="A0A8S3PLQ4"/>
<protein>
    <recommendedName>
        <fullName evidence="2">B box-type domain-containing protein</fullName>
    </recommendedName>
</protein>
<dbReference type="EMBL" id="CAJPWZ010000004">
    <property type="protein sequence ID" value="CAG2184413.1"/>
    <property type="molecule type" value="Genomic_DNA"/>
</dbReference>
<dbReference type="SUPFAM" id="SSF101898">
    <property type="entry name" value="NHL repeat"/>
    <property type="match status" value="1"/>
</dbReference>
<comment type="caution">
    <text evidence="3">The sequence shown here is derived from an EMBL/GenBank/DDBJ whole genome shotgun (WGS) entry which is preliminary data.</text>
</comment>
<evidence type="ECO:0000313" key="4">
    <source>
        <dbReference type="Proteomes" id="UP000683360"/>
    </source>
</evidence>
<accession>A0A8S3PLQ4</accession>